<evidence type="ECO:0000313" key="3">
    <source>
        <dbReference type="EMBL" id="PON71270.1"/>
    </source>
</evidence>
<feature type="region of interest" description="Disordered" evidence="1">
    <location>
        <begin position="156"/>
        <end position="179"/>
    </location>
</feature>
<dbReference type="PROSITE" id="PS50172">
    <property type="entry name" value="BRCT"/>
    <property type="match status" value="1"/>
</dbReference>
<evidence type="ECO:0000313" key="4">
    <source>
        <dbReference type="Proteomes" id="UP000237105"/>
    </source>
</evidence>
<dbReference type="STRING" id="3476.A0A2P5DDE6"/>
<dbReference type="GO" id="GO:0005634">
    <property type="term" value="C:nucleus"/>
    <property type="evidence" value="ECO:0007669"/>
    <property type="project" value="TreeGrafter"/>
</dbReference>
<proteinExistence type="predicted"/>
<dbReference type="PANTHER" id="PTHR15321:SF3">
    <property type="entry name" value="TP53-BINDING PROTEIN 1"/>
    <property type="match status" value="1"/>
</dbReference>
<dbReference type="GO" id="GO:0042393">
    <property type="term" value="F:histone binding"/>
    <property type="evidence" value="ECO:0007669"/>
    <property type="project" value="TreeGrafter"/>
</dbReference>
<feature type="region of interest" description="Disordered" evidence="1">
    <location>
        <begin position="700"/>
        <end position="719"/>
    </location>
</feature>
<dbReference type="PANTHER" id="PTHR15321">
    <property type="entry name" value="TUMOR SUPPRESSOR P53-BINDING PROTEIN 1"/>
    <property type="match status" value="1"/>
</dbReference>
<organism evidence="3 4">
    <name type="scientific">Parasponia andersonii</name>
    <name type="common">Sponia andersonii</name>
    <dbReference type="NCBI Taxonomy" id="3476"/>
    <lineage>
        <taxon>Eukaryota</taxon>
        <taxon>Viridiplantae</taxon>
        <taxon>Streptophyta</taxon>
        <taxon>Embryophyta</taxon>
        <taxon>Tracheophyta</taxon>
        <taxon>Spermatophyta</taxon>
        <taxon>Magnoliopsida</taxon>
        <taxon>eudicotyledons</taxon>
        <taxon>Gunneridae</taxon>
        <taxon>Pentapetalae</taxon>
        <taxon>rosids</taxon>
        <taxon>fabids</taxon>
        <taxon>Rosales</taxon>
        <taxon>Cannabaceae</taxon>
        <taxon>Parasponia</taxon>
    </lineage>
</organism>
<reference evidence="4" key="1">
    <citation type="submission" date="2016-06" db="EMBL/GenBank/DDBJ databases">
        <title>Parallel loss of symbiosis genes in relatives of nitrogen-fixing non-legume Parasponia.</title>
        <authorList>
            <person name="Van Velzen R."/>
            <person name="Holmer R."/>
            <person name="Bu F."/>
            <person name="Rutten L."/>
            <person name="Van Zeijl A."/>
            <person name="Liu W."/>
            <person name="Santuari L."/>
            <person name="Cao Q."/>
            <person name="Sharma T."/>
            <person name="Shen D."/>
            <person name="Roswanjaya Y."/>
            <person name="Wardhani T."/>
            <person name="Kalhor M.S."/>
            <person name="Jansen J."/>
            <person name="Van den Hoogen J."/>
            <person name="Gungor B."/>
            <person name="Hartog M."/>
            <person name="Hontelez J."/>
            <person name="Verver J."/>
            <person name="Yang W.-C."/>
            <person name="Schijlen E."/>
            <person name="Repin R."/>
            <person name="Schilthuizen M."/>
            <person name="Schranz E."/>
            <person name="Heidstra R."/>
            <person name="Miyata K."/>
            <person name="Fedorova E."/>
            <person name="Kohlen W."/>
            <person name="Bisseling T."/>
            <person name="Smit S."/>
            <person name="Geurts R."/>
        </authorList>
    </citation>
    <scope>NUCLEOTIDE SEQUENCE [LARGE SCALE GENOMIC DNA]</scope>
    <source>
        <strain evidence="4">cv. WU1-14</strain>
    </source>
</reference>
<dbReference type="SMART" id="SM00292">
    <property type="entry name" value="BRCT"/>
    <property type="match status" value="1"/>
</dbReference>
<protein>
    <submittedName>
        <fullName evidence="3">BRCT domain containing protein</fullName>
    </submittedName>
</protein>
<evidence type="ECO:0000259" key="2">
    <source>
        <dbReference type="PROSITE" id="PS50172"/>
    </source>
</evidence>
<dbReference type="AlphaFoldDB" id="A0A2P5DDE6"/>
<dbReference type="EMBL" id="JXTB01000045">
    <property type="protein sequence ID" value="PON71270.1"/>
    <property type="molecule type" value="Genomic_DNA"/>
</dbReference>
<dbReference type="InterPro" id="IPR047252">
    <property type="entry name" value="TP53BP1-like"/>
</dbReference>
<comment type="caution">
    <text evidence="3">The sequence shown here is derived from an EMBL/GenBank/DDBJ whole genome shotgun (WGS) entry which is preliminary data.</text>
</comment>
<sequence>MDTLEFRSPQFSEDLAWAPGWVQNQVEQFGECIKEPLGFSKLASKDLASFQGNTCGEKDVILLSSEEGRCNHYYLFASGEDNASMSCTSSHGNMLQFHLHLSSDGHAQCGPSQLLASDSSRGVSEIIPSVQQLENPIALKENTLCKTSCNAVGSDMLPRNSRAEPCPQNPKDSKDSLRHNGEFNARHLKDAEINDAVKLLIAASEALVIHEIANSRSGIELVATDLLEVALRVKQARLEWLEDAFDCSTKETDEYDSLSDLDDFAMTEAFEDVGLTCNSYDLHVSGSDSHVKETPSSENHYRLKNHSDSVNLWDQQVNFDDIFTQNQFENNLNLDAVQRVDLPSESLKCERQKKTFDGPIPCSNTTTMANKKDSSTPKNPCVVNVAQMVGSSMVDLTSPQPQTKEHIATHDWKLEDAREDRVKYLVSERFRSRWLGGWTTKKEVDASAQSKLNNVKSIMKAFGETSFLSESADIIPDVNSLVQIGEIKSHGESQSSIIFEGLHDKANEGILVSQDVVKSSNLSLADPLCSVVPCSISLEDTRSVEVQNQNNMKTDTERHIGPTVELEIRNSCHLASLNVESQCGKEQVMEMVNEASKGIVRRKLTSLKTYSMIFPNYVSTSDMRTVHHNQSFESQFNWDPCKDLAFNQNMSCLSGSDKRRSKQLLFFNSICNCFAGKENEEVCGTMMNGNSIEKLKREKKTNHNAGDGDGSPVHSVKGKMHASRPSIINYCGEEHPKQASQLEHVIKFQQSKRIQRIESDSKNSHDRQFPARKRVRFSEAEIQIKPNKNVQELHSSKRNYSVMAASKKQKYIDIWSHYRSGKGFLGCCSQAAKGLIFQGIQFLLTGFSSQKAKDINQQIQKHGGIILSDIPSPPNARRKRWSRSNWYQLPIILSSKKVLSHVSQQQTTKFLYGCAVAALILNIDWITDSVGAGYILAPEKYMILPWQDAKTSSIEKQEHYDNSNSIFNCVGIMLHGKRNFCAKLSKIVKHGGGRVFKTLHWLVHSLDKKQICVGAIVTEDENMASRHLRQCASERQIPMMNEDYSSSLSSFRMRFQFPKNQLKKYQSAAQSCLRGLKVVMLLAFHRDGFCYGILSWYGTGGTRQDYEYFLFINEMEWNWRCYCKRHYKSVLLSMKPPL</sequence>
<evidence type="ECO:0000256" key="1">
    <source>
        <dbReference type="SAM" id="MobiDB-lite"/>
    </source>
</evidence>
<name>A0A2P5DDE6_PARAD</name>
<dbReference type="GO" id="GO:0045944">
    <property type="term" value="P:positive regulation of transcription by RNA polymerase II"/>
    <property type="evidence" value="ECO:0007669"/>
    <property type="project" value="TreeGrafter"/>
</dbReference>
<dbReference type="SUPFAM" id="SSF52113">
    <property type="entry name" value="BRCT domain"/>
    <property type="match status" value="1"/>
</dbReference>
<keyword evidence="4" id="KW-1185">Reference proteome</keyword>
<dbReference type="Gene3D" id="3.40.50.10190">
    <property type="entry name" value="BRCT domain"/>
    <property type="match status" value="2"/>
</dbReference>
<dbReference type="OrthoDB" id="646980at2759"/>
<dbReference type="InterPro" id="IPR001357">
    <property type="entry name" value="BRCT_dom"/>
</dbReference>
<gene>
    <name evidence="3" type="ORF">PanWU01x14_074100</name>
</gene>
<feature type="domain" description="BRCT" evidence="2">
    <location>
        <begin position="832"/>
        <end position="943"/>
    </location>
</feature>
<accession>A0A2P5DDE6</accession>
<dbReference type="GO" id="GO:0000077">
    <property type="term" value="P:DNA damage checkpoint signaling"/>
    <property type="evidence" value="ECO:0007669"/>
    <property type="project" value="TreeGrafter"/>
</dbReference>
<dbReference type="Proteomes" id="UP000237105">
    <property type="component" value="Unassembled WGS sequence"/>
</dbReference>
<dbReference type="InterPro" id="IPR036420">
    <property type="entry name" value="BRCT_dom_sf"/>
</dbReference>